<dbReference type="PANTHER" id="PTHR34301">
    <property type="entry name" value="DNA-BINDING PROTEIN-RELATED"/>
    <property type="match status" value="1"/>
</dbReference>
<dbReference type="AlphaFoldDB" id="A0A6N1X5N8"/>
<proteinExistence type="predicted"/>
<dbReference type="InterPro" id="IPR049945">
    <property type="entry name" value="AAA_22"/>
</dbReference>
<dbReference type="RefSeq" id="WP_175503953.1">
    <property type="nucleotide sequence ID" value="NZ_CP054840.1"/>
</dbReference>
<reference evidence="2 3" key="1">
    <citation type="submission" date="2020-06" db="EMBL/GenBank/DDBJ databases">
        <title>Acidovorax antarctica sp. nov., isolated from Corinth ice sheet soil, Antarctic Fields Peninsula.</title>
        <authorList>
            <person name="Xu Q."/>
            <person name="Peng F."/>
        </authorList>
    </citation>
    <scope>NUCLEOTIDE SEQUENCE [LARGE SCALE GENOMIC DNA]</scope>
    <source>
        <strain evidence="2 3">16-35-5</strain>
    </source>
</reference>
<feature type="domain" description="ORC1/DEAH AAA+ ATPase" evidence="1">
    <location>
        <begin position="31"/>
        <end position="190"/>
    </location>
</feature>
<evidence type="ECO:0000259" key="1">
    <source>
        <dbReference type="Pfam" id="PF13401"/>
    </source>
</evidence>
<evidence type="ECO:0000313" key="3">
    <source>
        <dbReference type="Proteomes" id="UP000509579"/>
    </source>
</evidence>
<gene>
    <name evidence="2" type="ORF">HUK68_09350</name>
</gene>
<name>A0A6N1X5N8_9BURK</name>
<organism evidence="2 3">
    <name type="scientific">Comamonas antarctica</name>
    <dbReference type="NCBI Taxonomy" id="2743470"/>
    <lineage>
        <taxon>Bacteria</taxon>
        <taxon>Pseudomonadati</taxon>
        <taxon>Pseudomonadota</taxon>
        <taxon>Betaproteobacteria</taxon>
        <taxon>Burkholderiales</taxon>
        <taxon>Comamonadaceae</taxon>
        <taxon>Comamonas</taxon>
    </lineage>
</organism>
<dbReference type="EMBL" id="CP054840">
    <property type="protein sequence ID" value="QKV53076.1"/>
    <property type="molecule type" value="Genomic_DNA"/>
</dbReference>
<keyword evidence="3" id="KW-1185">Reference proteome</keyword>
<evidence type="ECO:0000313" key="2">
    <source>
        <dbReference type="EMBL" id="QKV53076.1"/>
    </source>
</evidence>
<keyword evidence="2" id="KW-0547">Nucleotide-binding</keyword>
<dbReference type="GO" id="GO:0016887">
    <property type="term" value="F:ATP hydrolysis activity"/>
    <property type="evidence" value="ECO:0007669"/>
    <property type="project" value="InterPro"/>
</dbReference>
<dbReference type="PANTHER" id="PTHR34301:SF8">
    <property type="entry name" value="ATPASE DOMAIN-CONTAINING PROTEIN"/>
    <property type="match status" value="1"/>
</dbReference>
<dbReference type="InterPro" id="IPR027417">
    <property type="entry name" value="P-loop_NTPase"/>
</dbReference>
<dbReference type="GO" id="GO:0005524">
    <property type="term" value="F:ATP binding"/>
    <property type="evidence" value="ECO:0007669"/>
    <property type="project" value="UniProtKB-KW"/>
</dbReference>
<dbReference type="Pfam" id="PF13401">
    <property type="entry name" value="AAA_22"/>
    <property type="match status" value="1"/>
</dbReference>
<accession>A0A6N1X5N8</accession>
<keyword evidence="2" id="KW-0067">ATP-binding</keyword>
<dbReference type="SUPFAM" id="SSF52540">
    <property type="entry name" value="P-loop containing nucleoside triphosphate hydrolases"/>
    <property type="match status" value="1"/>
</dbReference>
<protein>
    <submittedName>
        <fullName evidence="2">ATP-binding protein</fullName>
    </submittedName>
</protein>
<dbReference type="KEGG" id="aant:HUK68_09350"/>
<dbReference type="Gene3D" id="3.40.50.300">
    <property type="entry name" value="P-loop containing nucleotide triphosphate hydrolases"/>
    <property type="match status" value="1"/>
</dbReference>
<sequence length="389" mass="41703">MSYFPRHALAEQMAGQLLRPGILDQGLRSGLFLSGLRRTGKTTFLQQDLMPALEAHDAVVIYVDLWSDTHAEPGALVHAAIRNALLELQTPASSVLARLARIKGLDVEALGVKFGFELMDLGSKGGPTLAQALMEVVDKAKTHVVLIVDEVQQVLATEQGAQLMLALKAARDAINPRPDTPGYFLFIGTGSHRAQVASLTLQGKQAFAGATSLGYPTLGDDYVEYLLAAVAAEGAKVPSLAVAVAAFETLGHRPEELLRALRMVQQYVAGQVDTFFPVIALTLKSAAADVELRKIEDLGLLALAVFERVVAAEDGVRGLFSADSVAAYGAVVGHEVTTDQVQRVADELRNANIIMRKSHGMYCVTDPFVRRAWLAHKSRPGAVPPPAQD</sequence>
<dbReference type="Proteomes" id="UP000509579">
    <property type="component" value="Chromosome"/>
</dbReference>